<feature type="compositionally biased region" description="Basic and acidic residues" evidence="5">
    <location>
        <begin position="1"/>
        <end position="20"/>
    </location>
</feature>
<evidence type="ECO:0000256" key="1">
    <source>
        <dbReference type="ARBA" id="ARBA00004123"/>
    </source>
</evidence>
<feature type="compositionally biased region" description="Basic and acidic residues" evidence="5">
    <location>
        <begin position="140"/>
        <end position="149"/>
    </location>
</feature>
<protein>
    <submittedName>
        <fullName evidence="6">RNA polymerase III subunit</fullName>
    </submittedName>
</protein>
<dbReference type="GO" id="GO:0042797">
    <property type="term" value="P:tRNA transcription by RNA polymerase III"/>
    <property type="evidence" value="ECO:0007669"/>
    <property type="project" value="TreeGrafter"/>
</dbReference>
<dbReference type="OMA" id="HEMEIDP"/>
<dbReference type="AlphaFoldDB" id="F4QD15"/>
<dbReference type="EMBL" id="GL883029">
    <property type="protein sequence ID" value="EGG13696.1"/>
    <property type="molecule type" value="Genomic_DNA"/>
</dbReference>
<dbReference type="GO" id="GO:0005666">
    <property type="term" value="C:RNA polymerase III complex"/>
    <property type="evidence" value="ECO:0007669"/>
    <property type="project" value="InterPro"/>
</dbReference>
<evidence type="ECO:0000256" key="4">
    <source>
        <dbReference type="ARBA" id="ARBA00023242"/>
    </source>
</evidence>
<proteinExistence type="predicted"/>
<dbReference type="GeneID" id="14866223"/>
<evidence type="ECO:0000313" key="7">
    <source>
        <dbReference type="Proteomes" id="UP000007797"/>
    </source>
</evidence>
<feature type="compositionally biased region" description="Polar residues" evidence="5">
    <location>
        <begin position="24"/>
        <end position="41"/>
    </location>
</feature>
<comment type="subcellular location">
    <subcellularLocation>
        <location evidence="1">Nucleus</location>
    </subcellularLocation>
</comment>
<dbReference type="KEGG" id="dfa:DFA_11457"/>
<organism evidence="6 7">
    <name type="scientific">Cavenderia fasciculata</name>
    <name type="common">Slime mold</name>
    <name type="synonym">Dictyostelium fasciculatum</name>
    <dbReference type="NCBI Taxonomy" id="261658"/>
    <lineage>
        <taxon>Eukaryota</taxon>
        <taxon>Amoebozoa</taxon>
        <taxon>Evosea</taxon>
        <taxon>Eumycetozoa</taxon>
        <taxon>Dictyostelia</taxon>
        <taxon>Acytosteliales</taxon>
        <taxon>Cavenderiaceae</taxon>
        <taxon>Cavenderia</taxon>
    </lineage>
</organism>
<dbReference type="InterPro" id="IPR007811">
    <property type="entry name" value="RPC4"/>
</dbReference>
<dbReference type="PANTHER" id="PTHR13408">
    <property type="entry name" value="DNA-DIRECTED RNA POLYMERASE III"/>
    <property type="match status" value="1"/>
</dbReference>
<dbReference type="Pfam" id="PF05132">
    <property type="entry name" value="RNA_pol_Rpc4"/>
    <property type="match status" value="1"/>
</dbReference>
<feature type="region of interest" description="Disordered" evidence="5">
    <location>
        <begin position="1"/>
        <end position="180"/>
    </location>
</feature>
<dbReference type="STRING" id="1054147.F4QD15"/>
<feature type="region of interest" description="Disordered" evidence="5">
    <location>
        <begin position="310"/>
        <end position="353"/>
    </location>
</feature>
<gene>
    <name evidence="6" type="primary">rpc4</name>
    <name evidence="6" type="ORF">DFA_11457</name>
</gene>
<dbReference type="RefSeq" id="XP_004350400.1">
    <property type="nucleotide sequence ID" value="XM_004350350.1"/>
</dbReference>
<feature type="compositionally biased region" description="Polar residues" evidence="5">
    <location>
        <begin position="70"/>
        <end position="82"/>
    </location>
</feature>
<reference evidence="7" key="1">
    <citation type="journal article" date="2011" name="Genome Res.">
        <title>Phylogeny-wide analysis of social amoeba genomes highlights ancient origins for complex intercellular communication.</title>
        <authorList>
            <person name="Heidel A.J."/>
            <person name="Lawal H.M."/>
            <person name="Felder M."/>
            <person name="Schilde C."/>
            <person name="Helps N.R."/>
            <person name="Tunggal B."/>
            <person name="Rivero F."/>
            <person name="John U."/>
            <person name="Schleicher M."/>
            <person name="Eichinger L."/>
            <person name="Platzer M."/>
            <person name="Noegel A.A."/>
            <person name="Schaap P."/>
            <person name="Gloeckner G."/>
        </authorList>
    </citation>
    <scope>NUCLEOTIDE SEQUENCE [LARGE SCALE GENOMIC DNA]</scope>
    <source>
        <strain evidence="7">SH3</strain>
    </source>
</reference>
<evidence type="ECO:0000256" key="3">
    <source>
        <dbReference type="ARBA" id="ARBA00023163"/>
    </source>
</evidence>
<name>F4QD15_CACFS</name>
<dbReference type="Proteomes" id="UP000007797">
    <property type="component" value="Unassembled WGS sequence"/>
</dbReference>
<dbReference type="GO" id="GO:0003677">
    <property type="term" value="F:DNA binding"/>
    <property type="evidence" value="ECO:0007669"/>
    <property type="project" value="InterPro"/>
</dbReference>
<feature type="compositionally biased region" description="Basic and acidic residues" evidence="5">
    <location>
        <begin position="264"/>
        <end position="277"/>
    </location>
</feature>
<keyword evidence="3" id="KW-0804">Transcription</keyword>
<keyword evidence="2" id="KW-0240">DNA-directed RNA polymerase</keyword>
<feature type="compositionally biased region" description="Polar residues" evidence="5">
    <location>
        <begin position="155"/>
        <end position="170"/>
    </location>
</feature>
<feature type="compositionally biased region" description="Pro residues" evidence="5">
    <location>
        <begin position="320"/>
        <end position="335"/>
    </location>
</feature>
<accession>F4QD15</accession>
<dbReference type="PANTHER" id="PTHR13408:SF0">
    <property type="entry name" value="DNA-DIRECTED RNA POLYMERASE III SUBUNIT RPC4"/>
    <property type="match status" value="1"/>
</dbReference>
<keyword evidence="4" id="KW-0539">Nucleus</keyword>
<evidence type="ECO:0000313" key="6">
    <source>
        <dbReference type="EMBL" id="EGG13696.1"/>
    </source>
</evidence>
<evidence type="ECO:0000256" key="5">
    <source>
        <dbReference type="SAM" id="MobiDB-lite"/>
    </source>
</evidence>
<evidence type="ECO:0000256" key="2">
    <source>
        <dbReference type="ARBA" id="ARBA00022478"/>
    </source>
</evidence>
<dbReference type="OrthoDB" id="5836119at2759"/>
<sequence>MSDKDKDKDKDKVVRLRKIGDPPGTSSVRLQQSTPAPTPQSGGIARTPTAPSGGGGGIARTPTTSTSSTQLPNRGPSPSINIARTGLAPSMPTGGAKKFMPNTNQVRKKYDEQPKPNADLFSGGAISDIILDSLNPIGRPDQKRTDPKRPGRINSAINPNRNNRRPQSALPNLPSLPLTDLPESLLQRNEQQRANKEADKLNEAFVNQLFHEMEIDPNQPSHPTHLPLVDPRKIMKEYSLKDAKLDLEKKKKELQAQIENGELSDQRDLGEDGGKKKEDERIKPFYNEGIFLNEDNLFFIQLPTSLPSTASRPVPSMIMTPPPPVAKAPPKPPAKPAKAGAKQAAKDKEDEDDQPKVILTEKSFVPMVYPGDFPNTLKYMNSGQLGTLKFYKSGKVVMSVGPVDYEISAGNKLKFLEEVQCITHEGPTCYTLGTPDQHLVAAPMLNQIK</sequence>
<feature type="region of interest" description="Disordered" evidence="5">
    <location>
        <begin position="257"/>
        <end position="277"/>
    </location>
</feature>
<keyword evidence="7" id="KW-1185">Reference proteome</keyword>